<feature type="compositionally biased region" description="Polar residues" evidence="1">
    <location>
        <begin position="192"/>
        <end position="224"/>
    </location>
</feature>
<feature type="compositionally biased region" description="Polar residues" evidence="1">
    <location>
        <begin position="441"/>
        <end position="466"/>
    </location>
</feature>
<feature type="compositionally biased region" description="Basic and acidic residues" evidence="1">
    <location>
        <begin position="120"/>
        <end position="134"/>
    </location>
</feature>
<feature type="region of interest" description="Disordered" evidence="1">
    <location>
        <begin position="36"/>
        <end position="600"/>
    </location>
</feature>
<proteinExistence type="predicted"/>
<keyword evidence="3" id="KW-1185">Reference proteome</keyword>
<reference evidence="2 3" key="1">
    <citation type="journal article" date="2020" name="ISME J.">
        <title>Uncovering the hidden diversity of litter-decomposition mechanisms in mushroom-forming fungi.</title>
        <authorList>
            <person name="Floudas D."/>
            <person name="Bentzer J."/>
            <person name="Ahren D."/>
            <person name="Johansson T."/>
            <person name="Persson P."/>
            <person name="Tunlid A."/>
        </authorList>
    </citation>
    <scope>NUCLEOTIDE SEQUENCE [LARGE SCALE GENOMIC DNA]</scope>
    <source>
        <strain evidence="2 3">CBS 146.42</strain>
    </source>
</reference>
<comment type="caution">
    <text evidence="2">The sequence shown here is derived from an EMBL/GenBank/DDBJ whole genome shotgun (WGS) entry which is preliminary data.</text>
</comment>
<organism evidence="2 3">
    <name type="scientific">Leucocoprinus leucothites</name>
    <dbReference type="NCBI Taxonomy" id="201217"/>
    <lineage>
        <taxon>Eukaryota</taxon>
        <taxon>Fungi</taxon>
        <taxon>Dikarya</taxon>
        <taxon>Basidiomycota</taxon>
        <taxon>Agaricomycotina</taxon>
        <taxon>Agaricomycetes</taxon>
        <taxon>Agaricomycetidae</taxon>
        <taxon>Agaricales</taxon>
        <taxon>Agaricineae</taxon>
        <taxon>Agaricaceae</taxon>
        <taxon>Leucocoprinus</taxon>
    </lineage>
</organism>
<dbReference type="OrthoDB" id="3255291at2759"/>
<feature type="compositionally biased region" description="Low complexity" evidence="1">
    <location>
        <begin position="546"/>
        <end position="557"/>
    </location>
</feature>
<gene>
    <name evidence="2" type="ORF">D9756_009321</name>
</gene>
<dbReference type="EMBL" id="JAACJO010000017">
    <property type="protein sequence ID" value="KAF5349152.1"/>
    <property type="molecule type" value="Genomic_DNA"/>
</dbReference>
<accession>A0A8H5FUG2</accession>
<evidence type="ECO:0000256" key="1">
    <source>
        <dbReference type="SAM" id="MobiDB-lite"/>
    </source>
</evidence>
<feature type="compositionally biased region" description="Polar residues" evidence="1">
    <location>
        <begin position="328"/>
        <end position="345"/>
    </location>
</feature>
<name>A0A8H5FUG2_9AGAR</name>
<dbReference type="AlphaFoldDB" id="A0A8H5FUG2"/>
<feature type="compositionally biased region" description="Polar residues" evidence="1">
    <location>
        <begin position="244"/>
        <end position="288"/>
    </location>
</feature>
<dbReference type="Proteomes" id="UP000559027">
    <property type="component" value="Unassembled WGS sequence"/>
</dbReference>
<feature type="compositionally biased region" description="Polar residues" evidence="1">
    <location>
        <begin position="161"/>
        <end position="184"/>
    </location>
</feature>
<protein>
    <submittedName>
        <fullName evidence="2">Uncharacterized protein</fullName>
    </submittedName>
</protein>
<feature type="compositionally biased region" description="Polar residues" evidence="1">
    <location>
        <begin position="306"/>
        <end position="315"/>
    </location>
</feature>
<evidence type="ECO:0000313" key="2">
    <source>
        <dbReference type="EMBL" id="KAF5349152.1"/>
    </source>
</evidence>
<feature type="compositionally biased region" description="Pro residues" evidence="1">
    <location>
        <begin position="423"/>
        <end position="437"/>
    </location>
</feature>
<sequence length="670" mass="73084">MASYVGPRWQTATNAAPPFSGAPPIPAGANIPAHQWNAGNWIPNPNFNPQAARPSGPVWMPAPAWGPNMFPQYRPPQQQQQQQQHFNPYKRQPRQPSAEYLATKLSDNPLGLTNMIPAEELARREREQQEKELVEPDASTPWLWNPRDLDADESDEEGGPTKNQPAQRNATNNIYAAPTQNQTPERPPSVQAPESFTSKGALQPTFSINIVRTPEHYTSPSPSRASHRATAPAQIYASPARSLSRGSSVDTVTTQMSHLSTNSLTRHNSMPVTSTTSNSVTGQQQFTEEPTPFDVLSPLVFPMTPKPSSSRSTQGLGRHASVPAIATNLDTIPETGSSATSSSRAHTPGPGNSSRRNSHQDDQQQQQQQHHSHSRSRPSSRQASRSNSTSPYSVPHSNEPSPISPTYPHSSGHSPHNAHFPYSQPPSKNPLPPPPAEVNPIFSQIPNSSVPNTNANHTSPGTSSGSYIYYQPPPHTHTRTKSHSQQAPPPQTAGTAIIHANGSSTLTTLTSSPPRSPPNHPERALSPAHLFPHSHHLQYHHQTQNTPDRPSTTTPTSKPKRKISYPSHINGSSSAASPSSPSPPKSSPSKSSKGYKRRKGFWNRRGDHVTAEGYIVYAPGHLVYPKDLDDYPDGKDGGYKNENGMKAMWAPRPEFSPPGGYESIIEWMEV</sequence>
<feature type="compositionally biased region" description="Low complexity" evidence="1">
    <location>
        <begin position="503"/>
        <end position="513"/>
    </location>
</feature>
<feature type="compositionally biased region" description="Low complexity" evidence="1">
    <location>
        <begin position="379"/>
        <end position="388"/>
    </location>
</feature>
<feature type="compositionally biased region" description="Polar residues" evidence="1">
    <location>
        <begin position="389"/>
        <end position="401"/>
    </location>
</feature>
<evidence type="ECO:0000313" key="3">
    <source>
        <dbReference type="Proteomes" id="UP000559027"/>
    </source>
</evidence>